<dbReference type="AlphaFoldDB" id="A0A1M5LRT6"/>
<reference evidence="2" key="1">
    <citation type="submission" date="2016-11" db="EMBL/GenBank/DDBJ databases">
        <authorList>
            <person name="Varghese N."/>
            <person name="Submissions S."/>
        </authorList>
    </citation>
    <scope>NUCLEOTIDE SEQUENCE [LARGE SCALE GENOMIC DNA]</scope>
    <source>
        <strain evidence="2">DSM 2635</strain>
    </source>
</reference>
<dbReference type="InterPro" id="IPR024523">
    <property type="entry name" value="DUF3793"/>
</dbReference>
<gene>
    <name evidence="1" type="ORF">SAMN04488530_10560</name>
</gene>
<dbReference type="RefSeq" id="WP_073124398.1">
    <property type="nucleotide sequence ID" value="NZ_BAABCH010000026.1"/>
</dbReference>
<proteinExistence type="predicted"/>
<dbReference type="Proteomes" id="UP000243255">
    <property type="component" value="Unassembled WGS sequence"/>
</dbReference>
<organism evidence="1 2">
    <name type="scientific">Asaccharospora irregularis DSM 2635</name>
    <dbReference type="NCBI Taxonomy" id="1121321"/>
    <lineage>
        <taxon>Bacteria</taxon>
        <taxon>Bacillati</taxon>
        <taxon>Bacillota</taxon>
        <taxon>Clostridia</taxon>
        <taxon>Peptostreptococcales</taxon>
        <taxon>Peptostreptococcaceae</taxon>
        <taxon>Asaccharospora</taxon>
    </lineage>
</organism>
<dbReference type="Pfam" id="PF12672">
    <property type="entry name" value="DUF3793"/>
    <property type="match status" value="1"/>
</dbReference>
<sequence>MSQEVFNIFKPMDRKDLKSQLALQCAPLLTGIKISNLLIVHNDKINHVIETFKGTQISTHIICKRDKKTTFLLYIKDELLSYLNSNKIEEIMNSLGYSSLEFDYILEEFSKRYSKYMIEKKVFPHEIGFLLGYPIDDVIGFIENDGKNSIYTGYWKVYSNLSEKISLFDKYNKAKDVVIGMVVKGMSIQSILDIHYSNKFNKIAI</sequence>
<protein>
    <recommendedName>
        <fullName evidence="3">DUF3793 family protein</fullName>
    </recommendedName>
</protein>
<name>A0A1M5LRT6_9FIRM</name>
<evidence type="ECO:0000313" key="2">
    <source>
        <dbReference type="Proteomes" id="UP000243255"/>
    </source>
</evidence>
<dbReference type="EMBL" id="FQWX01000005">
    <property type="protein sequence ID" value="SHG67705.1"/>
    <property type="molecule type" value="Genomic_DNA"/>
</dbReference>
<keyword evidence="2" id="KW-1185">Reference proteome</keyword>
<evidence type="ECO:0008006" key="3">
    <source>
        <dbReference type="Google" id="ProtNLM"/>
    </source>
</evidence>
<accession>A0A1M5LRT6</accession>
<dbReference type="STRING" id="1121321.SAMN04488530_10560"/>
<evidence type="ECO:0000313" key="1">
    <source>
        <dbReference type="EMBL" id="SHG67705.1"/>
    </source>
</evidence>
<dbReference type="OrthoDB" id="5393676at2"/>